<feature type="domain" description="DUF7436" evidence="2">
    <location>
        <begin position="108"/>
        <end position="260"/>
    </location>
</feature>
<dbReference type="RefSeq" id="WP_174680039.1">
    <property type="nucleotide sequence ID" value="NZ_JABUQZ010000001.1"/>
</dbReference>
<dbReference type="InterPro" id="IPR036390">
    <property type="entry name" value="WH_DNA-bd_sf"/>
</dbReference>
<keyword evidence="4" id="KW-1185">Reference proteome</keyword>
<dbReference type="Proteomes" id="UP001016761">
    <property type="component" value="Unassembled WGS sequence"/>
</dbReference>
<dbReference type="InterPro" id="IPR036388">
    <property type="entry name" value="WH-like_DNA-bd_sf"/>
</dbReference>
<name>A0ABX2L738_9EURY</name>
<proteinExistence type="predicted"/>
<evidence type="ECO:0000259" key="2">
    <source>
        <dbReference type="Pfam" id="PF24217"/>
    </source>
</evidence>
<dbReference type="InterPro" id="IPR002831">
    <property type="entry name" value="Tscrpt_reg_TrmB_N"/>
</dbReference>
<protein>
    <submittedName>
        <fullName evidence="3">TrmB family transcriptional regulator</fullName>
    </submittedName>
</protein>
<dbReference type="Pfam" id="PF01978">
    <property type="entry name" value="TrmB"/>
    <property type="match status" value="1"/>
</dbReference>
<sequence length="261" mass="29585">MTELSELGLSSYEEKVYRALLVTGPVTATELSDISDVPKGRIYDVLNGLEARKLIRTQSNDPKQYVAVQPEIVVERLLAERTYELTQEWNRYRERAETVRSNLLPTPPIESSFWHGSLGSDEMSTAFQQHMRTAEDFVHAVIGTPYENSTWDTFRTEVEALFEGANPDVTVDLLFSKKVVTELPDRFPCLIDERSVDVTVRTISDVVLSFDVIDQVETTIDLPHPVSGDDRIGVVGIKDSKVVEEFEKYFQQLWANGDPLL</sequence>
<accession>A0ABX2L738</accession>
<evidence type="ECO:0000313" key="4">
    <source>
        <dbReference type="Proteomes" id="UP001016761"/>
    </source>
</evidence>
<feature type="domain" description="Transcription regulator TrmB N-terminal" evidence="1">
    <location>
        <begin position="4"/>
        <end position="71"/>
    </location>
</feature>
<comment type="caution">
    <text evidence="3">The sequence shown here is derived from an EMBL/GenBank/DDBJ whole genome shotgun (WGS) entry which is preliminary data.</text>
</comment>
<organism evidence="3 4">
    <name type="scientific">Haloterrigena gelatinilytica</name>
    <dbReference type="NCBI Taxonomy" id="2741724"/>
    <lineage>
        <taxon>Archaea</taxon>
        <taxon>Methanobacteriati</taxon>
        <taxon>Methanobacteriota</taxon>
        <taxon>Stenosarchaea group</taxon>
        <taxon>Halobacteria</taxon>
        <taxon>Halobacteriales</taxon>
        <taxon>Natrialbaceae</taxon>
        <taxon>Haloterrigena</taxon>
    </lineage>
</organism>
<evidence type="ECO:0000259" key="1">
    <source>
        <dbReference type="Pfam" id="PF01978"/>
    </source>
</evidence>
<dbReference type="PANTHER" id="PTHR34293">
    <property type="entry name" value="HTH-TYPE TRANSCRIPTIONAL REGULATOR TRMBL2"/>
    <property type="match status" value="1"/>
</dbReference>
<dbReference type="InterPro" id="IPR051797">
    <property type="entry name" value="TrmB-like"/>
</dbReference>
<dbReference type="EMBL" id="JABUQZ010000001">
    <property type="protein sequence ID" value="NUC72085.1"/>
    <property type="molecule type" value="Genomic_DNA"/>
</dbReference>
<dbReference type="Gene3D" id="1.10.10.10">
    <property type="entry name" value="Winged helix-like DNA-binding domain superfamily/Winged helix DNA-binding domain"/>
    <property type="match status" value="1"/>
</dbReference>
<evidence type="ECO:0000313" key="3">
    <source>
        <dbReference type="EMBL" id="NUC72085.1"/>
    </source>
</evidence>
<dbReference type="Pfam" id="PF24217">
    <property type="entry name" value="DUF7436"/>
    <property type="match status" value="1"/>
</dbReference>
<dbReference type="PANTHER" id="PTHR34293:SF1">
    <property type="entry name" value="HTH-TYPE TRANSCRIPTIONAL REGULATOR TRMBL2"/>
    <property type="match status" value="1"/>
</dbReference>
<gene>
    <name evidence="3" type="ORF">HTZ84_07145</name>
</gene>
<dbReference type="InterPro" id="IPR055859">
    <property type="entry name" value="DUF7436"/>
</dbReference>
<reference evidence="3 4" key="1">
    <citation type="submission" date="2020-06" db="EMBL/GenBank/DDBJ databases">
        <title>Haloterrigena sp. nov., an extremely halophilic archaeon isolated from a saline sediment.</title>
        <authorList>
            <person name="Liu B.-B."/>
        </authorList>
    </citation>
    <scope>NUCLEOTIDE SEQUENCE [LARGE SCALE GENOMIC DNA]</scope>
    <source>
        <strain evidence="3 4">SYSU A558-1</strain>
    </source>
</reference>
<dbReference type="SUPFAM" id="SSF46785">
    <property type="entry name" value="Winged helix' DNA-binding domain"/>
    <property type="match status" value="1"/>
</dbReference>